<dbReference type="EMBL" id="FOYT01000001">
    <property type="protein sequence ID" value="SFR40460.1"/>
    <property type="molecule type" value="Genomic_DNA"/>
</dbReference>
<reference evidence="2" key="1">
    <citation type="submission" date="2016-10" db="EMBL/GenBank/DDBJ databases">
        <authorList>
            <person name="Varghese N."/>
            <person name="Submissions S."/>
        </authorList>
    </citation>
    <scope>NUCLEOTIDE SEQUENCE [LARGE SCALE GENOMIC DNA]</scope>
    <source>
        <strain evidence="2">CGMCC 1.7736</strain>
    </source>
</reference>
<dbReference type="InterPro" id="IPR055708">
    <property type="entry name" value="DUF7284"/>
</dbReference>
<evidence type="ECO:0000313" key="1">
    <source>
        <dbReference type="EMBL" id="SFR40460.1"/>
    </source>
</evidence>
<dbReference type="STRING" id="553469.SAMN04487947_0999"/>
<protein>
    <submittedName>
        <fullName evidence="1">Uncharacterized protein</fullName>
    </submittedName>
</protein>
<evidence type="ECO:0000313" key="2">
    <source>
        <dbReference type="Proteomes" id="UP000198531"/>
    </source>
</evidence>
<name>A0A1I6GE89_9EURY</name>
<gene>
    <name evidence="1" type="ORF">SAMN04487947_0999</name>
</gene>
<organism evidence="1 2">
    <name type="scientific">Halogeometricum rufum</name>
    <dbReference type="NCBI Taxonomy" id="553469"/>
    <lineage>
        <taxon>Archaea</taxon>
        <taxon>Methanobacteriati</taxon>
        <taxon>Methanobacteriota</taxon>
        <taxon>Stenosarchaea group</taxon>
        <taxon>Halobacteria</taxon>
        <taxon>Halobacteriales</taxon>
        <taxon>Haloferacaceae</taxon>
        <taxon>Halogeometricum</taxon>
    </lineage>
</organism>
<dbReference type="AlphaFoldDB" id="A0A1I6GE89"/>
<dbReference type="Pfam" id="PF23955">
    <property type="entry name" value="DUF7284"/>
    <property type="match status" value="1"/>
</dbReference>
<dbReference type="OrthoDB" id="203217at2157"/>
<sequence>MVVNAAVDAAVFLLLLGAAVVGLTAADAGPGAADADADGDADAVANVLATSTATVNYTLSPGARRAAESGADFERTAGPEFERTTHGSLAGLLARAAVGTAGFGDDPVTHARDDFRSAVRDAVAARLEPVGLRVDAVWRPYPDSPVEGRVAVGEVPPATATTDTATLSVPAGTRSLAANETRDFSSLSSAVARRTVETLAPAGQMRLALRGDAPVSTLVGYRYDRLAAELNTSVDSRTADADTEAANRRLAAALAPRVESDLRARYDSPEDAAAAVGVAEVRIVVRTWEAGR</sequence>
<keyword evidence="2" id="KW-1185">Reference proteome</keyword>
<proteinExistence type="predicted"/>
<accession>A0A1I6GE89</accession>
<dbReference type="Proteomes" id="UP000198531">
    <property type="component" value="Unassembled WGS sequence"/>
</dbReference>